<keyword evidence="3" id="KW-0560">Oxidoreductase</keyword>
<evidence type="ECO:0000256" key="2">
    <source>
        <dbReference type="ARBA" id="ARBA00022630"/>
    </source>
</evidence>
<accession>S3D9T5</accession>
<keyword evidence="4" id="KW-1133">Transmembrane helix</keyword>
<dbReference type="InterPro" id="IPR023753">
    <property type="entry name" value="FAD/NAD-binding_dom"/>
</dbReference>
<evidence type="ECO:0000256" key="3">
    <source>
        <dbReference type="ARBA" id="ARBA00023002"/>
    </source>
</evidence>
<feature type="domain" description="FAD/NAD(P)-binding" evidence="5">
    <location>
        <begin position="13"/>
        <end position="307"/>
    </location>
</feature>
<dbReference type="Proteomes" id="UP000016922">
    <property type="component" value="Unassembled WGS sequence"/>
</dbReference>
<keyword evidence="7" id="KW-1185">Reference proteome</keyword>
<dbReference type="InterPro" id="IPR036188">
    <property type="entry name" value="FAD/NAD-bd_sf"/>
</dbReference>
<dbReference type="KEGG" id="glz:GLAREA_10924"/>
<dbReference type="RefSeq" id="XP_008077306.1">
    <property type="nucleotide sequence ID" value="XM_008079115.1"/>
</dbReference>
<dbReference type="Pfam" id="PF07992">
    <property type="entry name" value="Pyr_redox_2"/>
    <property type="match status" value="1"/>
</dbReference>
<dbReference type="InterPro" id="IPR050097">
    <property type="entry name" value="Ferredoxin-NADP_redctase_2"/>
</dbReference>
<evidence type="ECO:0000313" key="6">
    <source>
        <dbReference type="EMBL" id="EPE35227.1"/>
    </source>
</evidence>
<dbReference type="GO" id="GO:0016491">
    <property type="term" value="F:oxidoreductase activity"/>
    <property type="evidence" value="ECO:0007669"/>
    <property type="project" value="UniProtKB-KW"/>
</dbReference>
<proteinExistence type="inferred from homology"/>
<dbReference type="OrthoDB" id="10260355at2759"/>
<keyword evidence="4" id="KW-0472">Membrane</keyword>
<dbReference type="GeneID" id="19469968"/>
<dbReference type="AlphaFoldDB" id="S3D9T5"/>
<comment type="similarity">
    <text evidence="1">Belongs to the class-II pyridine nucleotide-disulfide oxidoreductase family.</text>
</comment>
<keyword evidence="2" id="KW-0285">Flavoprotein</keyword>
<organism evidence="6 7">
    <name type="scientific">Glarea lozoyensis (strain ATCC 20868 / MF5171)</name>
    <dbReference type="NCBI Taxonomy" id="1116229"/>
    <lineage>
        <taxon>Eukaryota</taxon>
        <taxon>Fungi</taxon>
        <taxon>Dikarya</taxon>
        <taxon>Ascomycota</taxon>
        <taxon>Pezizomycotina</taxon>
        <taxon>Leotiomycetes</taxon>
        <taxon>Helotiales</taxon>
        <taxon>Helotiaceae</taxon>
        <taxon>Glarea</taxon>
    </lineage>
</organism>
<dbReference type="PRINTS" id="PR00368">
    <property type="entry name" value="FADPNR"/>
</dbReference>
<protein>
    <submittedName>
        <fullName evidence="6">FAD/NAD(P)-binding protein</fullName>
    </submittedName>
</protein>
<dbReference type="STRING" id="1116229.S3D9T5"/>
<dbReference type="HOGENOM" id="CLU_031864_5_0_1"/>
<dbReference type="Gene3D" id="3.50.50.60">
    <property type="entry name" value="FAD/NAD(P)-binding domain"/>
    <property type="match status" value="2"/>
</dbReference>
<gene>
    <name evidence="6" type="ORF">GLAREA_10924</name>
</gene>
<evidence type="ECO:0000256" key="4">
    <source>
        <dbReference type="SAM" id="Phobius"/>
    </source>
</evidence>
<dbReference type="eggNOG" id="ENOG502QQDE">
    <property type="taxonomic scope" value="Eukaryota"/>
</dbReference>
<keyword evidence="4" id="KW-0812">Transmembrane</keyword>
<dbReference type="PROSITE" id="PS51257">
    <property type="entry name" value="PROKAR_LIPOPROTEIN"/>
    <property type="match status" value="1"/>
</dbReference>
<dbReference type="SUPFAM" id="SSF51905">
    <property type="entry name" value="FAD/NAD(P)-binding domain"/>
    <property type="match status" value="1"/>
</dbReference>
<evidence type="ECO:0000256" key="1">
    <source>
        <dbReference type="ARBA" id="ARBA00009333"/>
    </source>
</evidence>
<sequence length="328" mass="35434">MASRITTAKNPVDVLVIGAGPAGLACVLTVSRLLLTSICFSSAEFRNAKSKHMHGVPTWEHRDAADYRDAARKDILAHYDTASFEDLRIKSLEKREREGGGTLFKAVDEHGTEWWGRKVALATGIKDVMPEIAGYDECWAHSIYHCLFCHGYDERNSASVGVLAMDDCSPAPMALHLARFANRLAEKVVIYTNGNEAVTTSIKEALSAVRPDSKSAKHISLDARKISKFVRGSKKGELEIFFTEGGSKVEGFLVHKPKSALNGPWKEQLGLETTELGDYKVNFPFNETSVPGVFAAGDCSGMMKAVGFATSSGGIIGAGIASSICSED</sequence>
<dbReference type="PANTHER" id="PTHR48105">
    <property type="entry name" value="THIOREDOXIN REDUCTASE 1-RELATED-RELATED"/>
    <property type="match status" value="1"/>
</dbReference>
<dbReference type="OMA" id="NWFTPYI"/>
<evidence type="ECO:0000313" key="7">
    <source>
        <dbReference type="Proteomes" id="UP000016922"/>
    </source>
</evidence>
<dbReference type="GO" id="GO:0097237">
    <property type="term" value="P:cellular response to toxic substance"/>
    <property type="evidence" value="ECO:0007669"/>
    <property type="project" value="UniProtKB-ARBA"/>
</dbReference>
<dbReference type="EMBL" id="KE145354">
    <property type="protein sequence ID" value="EPE35227.1"/>
    <property type="molecule type" value="Genomic_DNA"/>
</dbReference>
<name>S3D9T5_GLAL2</name>
<feature type="transmembrane region" description="Helical" evidence="4">
    <location>
        <begin position="12"/>
        <end position="35"/>
    </location>
</feature>
<reference evidence="6 7" key="1">
    <citation type="journal article" date="2013" name="BMC Genomics">
        <title>Genomics-driven discovery of the pneumocandin biosynthetic gene cluster in the fungus Glarea lozoyensis.</title>
        <authorList>
            <person name="Chen L."/>
            <person name="Yue Q."/>
            <person name="Zhang X."/>
            <person name="Xiang M."/>
            <person name="Wang C."/>
            <person name="Li S."/>
            <person name="Che Y."/>
            <person name="Ortiz-Lopez F.J."/>
            <person name="Bills G.F."/>
            <person name="Liu X."/>
            <person name="An Z."/>
        </authorList>
    </citation>
    <scope>NUCLEOTIDE SEQUENCE [LARGE SCALE GENOMIC DNA]</scope>
    <source>
        <strain evidence="7">ATCC 20868 / MF5171</strain>
    </source>
</reference>
<evidence type="ECO:0000259" key="5">
    <source>
        <dbReference type="Pfam" id="PF07992"/>
    </source>
</evidence>
<dbReference type="PRINTS" id="PR00469">
    <property type="entry name" value="PNDRDTASEII"/>
</dbReference>